<feature type="compositionally biased region" description="Basic and acidic residues" evidence="2">
    <location>
        <begin position="191"/>
        <end position="201"/>
    </location>
</feature>
<feature type="compositionally biased region" description="Acidic residues" evidence="2">
    <location>
        <begin position="211"/>
        <end position="223"/>
    </location>
</feature>
<feature type="compositionally biased region" description="Polar residues" evidence="2">
    <location>
        <begin position="117"/>
        <end position="134"/>
    </location>
</feature>
<feature type="region of interest" description="Disordered" evidence="2">
    <location>
        <begin position="1"/>
        <end position="23"/>
    </location>
</feature>
<dbReference type="AlphaFoldDB" id="A0AAD1U8C7"/>
<evidence type="ECO:0000256" key="1">
    <source>
        <dbReference type="SAM" id="Coils"/>
    </source>
</evidence>
<feature type="compositionally biased region" description="Basic residues" evidence="2">
    <location>
        <begin position="161"/>
        <end position="190"/>
    </location>
</feature>
<keyword evidence="4" id="KW-1185">Reference proteome</keyword>
<protein>
    <submittedName>
        <fullName evidence="3">Uncharacterized protein</fullName>
    </submittedName>
</protein>
<sequence>MSGTHLKGAGGPSGRLKGSHADLLGKRLGSSRLTQVGRYITSDNNYPGYSSAVEPKNHQSMSFVNPYANQIFQELNKPAPRSPDDSLKKRLENLELQNSNLKHKLKRNINQLERHQSSQSSAPQIPNTISQPPWMQSPMLPMPPAYMNHQDEEDSEEERRARKKKRKEEKKRRRKDKKAKKRRKEKRIRRREREKIRKENPDISFSSSNDSELDTSSDDSQMDDETRKRKEIAKIIRDTNKDTSYKHAKDVMRMKDRLSNDKYYRKELLNSLGIPKFDPGEEVNAELDFDDEEYKKLEEAKKKRQEGLQNHNLFEKLIIKAQDKLSSSTKMKAGRKFRVYSKVFVELISILMKLRNKEIDKRNDNINNFKDSLVLYIDVAKNFILSQIKVPVQGLLQDQSFTIDFVDAFTAPTIDSRFRKAKVRVESIVGSLLKAATETEFPHSLLLFLNELTSDGTFIPNNFLTIFELHRVILTKYGSLKSPTDEAKQMIIAFFLFG</sequence>
<reference evidence="3" key="1">
    <citation type="submission" date="2023-07" db="EMBL/GenBank/DDBJ databases">
        <authorList>
            <consortium name="AG Swart"/>
            <person name="Singh M."/>
            <person name="Singh A."/>
            <person name="Seah K."/>
            <person name="Emmerich C."/>
        </authorList>
    </citation>
    <scope>NUCLEOTIDE SEQUENCE</scope>
    <source>
        <strain evidence="3">DP1</strain>
    </source>
</reference>
<dbReference type="Proteomes" id="UP001295684">
    <property type="component" value="Unassembled WGS sequence"/>
</dbReference>
<evidence type="ECO:0000256" key="2">
    <source>
        <dbReference type="SAM" id="MobiDB-lite"/>
    </source>
</evidence>
<name>A0AAD1U8C7_EUPCR</name>
<comment type="caution">
    <text evidence="3">The sequence shown here is derived from an EMBL/GenBank/DDBJ whole genome shotgun (WGS) entry which is preliminary data.</text>
</comment>
<evidence type="ECO:0000313" key="4">
    <source>
        <dbReference type="Proteomes" id="UP001295684"/>
    </source>
</evidence>
<keyword evidence="1" id="KW-0175">Coiled coil</keyword>
<feature type="region of interest" description="Disordered" evidence="2">
    <location>
        <begin position="112"/>
        <end position="228"/>
    </location>
</feature>
<accession>A0AAD1U8C7</accession>
<feature type="coiled-coil region" evidence="1">
    <location>
        <begin position="84"/>
        <end position="111"/>
    </location>
</feature>
<organism evidence="3 4">
    <name type="scientific">Euplotes crassus</name>
    <dbReference type="NCBI Taxonomy" id="5936"/>
    <lineage>
        <taxon>Eukaryota</taxon>
        <taxon>Sar</taxon>
        <taxon>Alveolata</taxon>
        <taxon>Ciliophora</taxon>
        <taxon>Intramacronucleata</taxon>
        <taxon>Spirotrichea</taxon>
        <taxon>Hypotrichia</taxon>
        <taxon>Euplotida</taxon>
        <taxon>Euplotidae</taxon>
        <taxon>Moneuplotes</taxon>
    </lineage>
</organism>
<proteinExistence type="predicted"/>
<dbReference type="EMBL" id="CAMPGE010001954">
    <property type="protein sequence ID" value="CAI2360758.1"/>
    <property type="molecule type" value="Genomic_DNA"/>
</dbReference>
<gene>
    <name evidence="3" type="ORF">ECRASSUSDP1_LOCUS2063</name>
</gene>
<evidence type="ECO:0000313" key="3">
    <source>
        <dbReference type="EMBL" id="CAI2360758.1"/>
    </source>
</evidence>